<feature type="transmembrane region" description="Helical" evidence="1">
    <location>
        <begin position="94"/>
        <end position="117"/>
    </location>
</feature>
<reference evidence="2 3" key="1">
    <citation type="submission" date="2018-08" db="EMBL/GenBank/DDBJ databases">
        <title>Sequencing the genomes of 1000 actinobacteria strains.</title>
        <authorList>
            <person name="Klenk H.-P."/>
        </authorList>
    </citation>
    <scope>NUCLEOTIDE SEQUENCE [LARGE SCALE GENOMIC DNA]</scope>
    <source>
        <strain evidence="2 3">DSM 44099</strain>
    </source>
</reference>
<feature type="transmembrane region" description="Helical" evidence="1">
    <location>
        <begin position="52"/>
        <end position="70"/>
    </location>
</feature>
<keyword evidence="1" id="KW-0812">Transmembrane</keyword>
<dbReference type="AlphaFoldDB" id="A0A3D9ZUI4"/>
<name>A0A3D9ZUI4_9ACTN</name>
<feature type="transmembrane region" description="Helical" evidence="1">
    <location>
        <begin position="249"/>
        <end position="270"/>
    </location>
</feature>
<protein>
    <recommendedName>
        <fullName evidence="4">ABC-type transport system involved in multi-copper enzyme maturation permease subunit</fullName>
    </recommendedName>
</protein>
<proteinExistence type="predicted"/>
<feature type="transmembrane region" description="Helical" evidence="1">
    <location>
        <begin position="12"/>
        <end position="32"/>
    </location>
</feature>
<feature type="transmembrane region" description="Helical" evidence="1">
    <location>
        <begin position="162"/>
        <end position="181"/>
    </location>
</feature>
<dbReference type="EMBL" id="QUMQ01000001">
    <property type="protein sequence ID" value="REG00828.1"/>
    <property type="molecule type" value="Genomic_DNA"/>
</dbReference>
<accession>A0A3D9ZUI4</accession>
<dbReference type="Proteomes" id="UP000256913">
    <property type="component" value="Unassembled WGS sequence"/>
</dbReference>
<evidence type="ECO:0000313" key="3">
    <source>
        <dbReference type="Proteomes" id="UP000256913"/>
    </source>
</evidence>
<gene>
    <name evidence="2" type="ORF">DFJ67_6885</name>
</gene>
<keyword evidence="1" id="KW-1133">Transmembrane helix</keyword>
<organism evidence="2 3">
    <name type="scientific">Asanoa ferruginea</name>
    <dbReference type="NCBI Taxonomy" id="53367"/>
    <lineage>
        <taxon>Bacteria</taxon>
        <taxon>Bacillati</taxon>
        <taxon>Actinomycetota</taxon>
        <taxon>Actinomycetes</taxon>
        <taxon>Micromonosporales</taxon>
        <taxon>Micromonosporaceae</taxon>
        <taxon>Asanoa</taxon>
    </lineage>
</organism>
<evidence type="ECO:0000313" key="2">
    <source>
        <dbReference type="EMBL" id="REG00828.1"/>
    </source>
</evidence>
<dbReference type="RefSeq" id="WP_116072631.1">
    <property type="nucleotide sequence ID" value="NZ_BONB01000009.1"/>
</dbReference>
<feature type="transmembrane region" description="Helical" evidence="1">
    <location>
        <begin position="129"/>
        <end position="150"/>
    </location>
</feature>
<feature type="transmembrane region" description="Helical" evidence="1">
    <location>
        <begin position="214"/>
        <end position="237"/>
    </location>
</feature>
<evidence type="ECO:0008006" key="4">
    <source>
        <dbReference type="Google" id="ProtNLM"/>
    </source>
</evidence>
<dbReference type="OrthoDB" id="5183513at2"/>
<keyword evidence="1" id="KW-0472">Membrane</keyword>
<evidence type="ECO:0000256" key="1">
    <source>
        <dbReference type="SAM" id="Phobius"/>
    </source>
</evidence>
<keyword evidence="3" id="KW-1185">Reference proteome</keyword>
<comment type="caution">
    <text evidence="2">The sequence shown here is derived from an EMBL/GenBank/DDBJ whole genome shotgun (WGS) entry which is preliminary data.</text>
</comment>
<sequence length="468" mass="48514">MTAAARLLRLELRNNVMLWLLPLAALLFWFVTYRPGMAYPPMWNLRATAMQTSSLAVFVPLVVGAAAWSGSREGRHGVKELVVGSARPRWARQLGAWAATTCWAIVAYLGCVGVLYAVTAGEGAWGGPLWWPAVVGTASLPAFSALGFAAGALRPSRFTPPVLAIGAFLALEISANFIQGYGSPWQISPLVANPWSLGADEGIATFYRYLPDLAIAQILFLAGLTAALLGVLGLPAAAGGRWLRRSATALTVAGVLGAGTGIALAGTGHLDQHGMIAIPILHNGAYDRPVPHTAVCSQTPIPVCVHPAYRRYLPAVVDGLAPVLTEVAGLPGAPARVDQVAAAYEQRSGNDAGIGRAGAAVTGTPPVFNVLLPTQLAHQLSAEELAGEIRGGMARDLVQSLTGGGRGADDAQAAVTEALAHTSTLPPGSPVAEAAQRFAALPAATRHAWLMAHLPALRAGQLTLADLP</sequence>